<evidence type="ECO:0000313" key="2">
    <source>
        <dbReference type="EMBL" id="GIL69183.1"/>
    </source>
</evidence>
<organism evidence="2 3">
    <name type="scientific">Volvox reticuliferus</name>
    <dbReference type="NCBI Taxonomy" id="1737510"/>
    <lineage>
        <taxon>Eukaryota</taxon>
        <taxon>Viridiplantae</taxon>
        <taxon>Chlorophyta</taxon>
        <taxon>core chlorophytes</taxon>
        <taxon>Chlorophyceae</taxon>
        <taxon>CS clade</taxon>
        <taxon>Chlamydomonadales</taxon>
        <taxon>Volvocaceae</taxon>
        <taxon>Volvox</taxon>
    </lineage>
</organism>
<reference evidence="2" key="1">
    <citation type="journal article" date="2021" name="Proc. Natl. Acad. Sci. U.S.A.">
        <title>Three genomes in the algal genus Volvox reveal the fate of a haploid sex-determining region after a transition to homothallism.</title>
        <authorList>
            <person name="Yamamoto K."/>
            <person name="Hamaji T."/>
            <person name="Kawai-Toyooka H."/>
            <person name="Matsuzaki R."/>
            <person name="Takahashi F."/>
            <person name="Nishimura Y."/>
            <person name="Kawachi M."/>
            <person name="Noguchi H."/>
            <person name="Minakuchi Y."/>
            <person name="Umen J.G."/>
            <person name="Toyoda A."/>
            <person name="Nozaki H."/>
        </authorList>
    </citation>
    <scope>NUCLEOTIDE SEQUENCE</scope>
    <source>
        <strain evidence="2">NIES-3786</strain>
    </source>
</reference>
<accession>A0A8J4BUA3</accession>
<name>A0A8J4BUA3_9CHLO</name>
<evidence type="ECO:0000256" key="1">
    <source>
        <dbReference type="SAM" id="MobiDB-lite"/>
    </source>
</evidence>
<keyword evidence="3" id="KW-1185">Reference proteome</keyword>
<evidence type="ECO:0000313" key="3">
    <source>
        <dbReference type="Proteomes" id="UP000747110"/>
    </source>
</evidence>
<comment type="caution">
    <text evidence="2">The sequence shown here is derived from an EMBL/GenBank/DDBJ whole genome shotgun (WGS) entry which is preliminary data.</text>
</comment>
<dbReference type="EMBL" id="BNCP01000001">
    <property type="protein sequence ID" value="GIL69183.1"/>
    <property type="molecule type" value="Genomic_DNA"/>
</dbReference>
<feature type="compositionally biased region" description="Polar residues" evidence="1">
    <location>
        <begin position="132"/>
        <end position="143"/>
    </location>
</feature>
<gene>
    <name evidence="2" type="ORF">Vretifemale_147</name>
</gene>
<dbReference type="AlphaFoldDB" id="A0A8J4BUA3"/>
<feature type="region of interest" description="Disordered" evidence="1">
    <location>
        <begin position="116"/>
        <end position="147"/>
    </location>
</feature>
<sequence>MTVNYCKLNEARGALPIGVRMWARHPRPSETRSCEGHCCRHNWHRSPSTSRWSTVPQAPRLYIGQEEEEDNMEASEFPGEDSDLPDELLDDLPNPDDLLRLQTRKRRADCLVMEDDPKREEGPLRKRRRITGSFQSKTSSDQNAAGGAAGTMAQTVLLPAAKVVAPRPNRPGKLLAVVVRPGQSQQTSVTLTRF</sequence>
<protein>
    <submittedName>
        <fullName evidence="2">Uncharacterized protein</fullName>
    </submittedName>
</protein>
<proteinExistence type="predicted"/>
<dbReference type="Proteomes" id="UP000747110">
    <property type="component" value="Unassembled WGS sequence"/>
</dbReference>